<feature type="region of interest" description="Disordered" evidence="6">
    <location>
        <begin position="1"/>
        <end position="23"/>
    </location>
</feature>
<feature type="coiled-coil region" evidence="5">
    <location>
        <begin position="1075"/>
        <end position="1196"/>
    </location>
</feature>
<evidence type="ECO:0000256" key="6">
    <source>
        <dbReference type="SAM" id="MobiDB-lite"/>
    </source>
</evidence>
<comment type="caution">
    <text evidence="8">The sequence shown here is derived from an EMBL/GenBank/DDBJ whole genome shotgun (WGS) entry which is preliminary data.</text>
</comment>
<name>A0AAN8N6P2_9PEZI</name>
<feature type="region of interest" description="Disordered" evidence="6">
    <location>
        <begin position="619"/>
        <end position="684"/>
    </location>
</feature>
<evidence type="ECO:0000256" key="5">
    <source>
        <dbReference type="SAM" id="Coils"/>
    </source>
</evidence>
<keyword evidence="2 4" id="KW-0863">Zinc-finger</keyword>
<evidence type="ECO:0000313" key="8">
    <source>
        <dbReference type="EMBL" id="KAK6351793.1"/>
    </source>
</evidence>
<evidence type="ECO:0000259" key="7">
    <source>
        <dbReference type="PROSITE" id="PS50016"/>
    </source>
</evidence>
<organism evidence="8 9">
    <name type="scientific">Orbilia javanica</name>
    <dbReference type="NCBI Taxonomy" id="47235"/>
    <lineage>
        <taxon>Eukaryota</taxon>
        <taxon>Fungi</taxon>
        <taxon>Dikarya</taxon>
        <taxon>Ascomycota</taxon>
        <taxon>Pezizomycotina</taxon>
        <taxon>Orbiliomycetes</taxon>
        <taxon>Orbiliales</taxon>
        <taxon>Orbiliaceae</taxon>
        <taxon>Orbilia</taxon>
    </lineage>
</organism>
<feature type="compositionally biased region" description="Low complexity" evidence="6">
    <location>
        <begin position="646"/>
        <end position="657"/>
    </location>
</feature>
<dbReference type="EMBL" id="JAVHNR010000002">
    <property type="protein sequence ID" value="KAK6351793.1"/>
    <property type="molecule type" value="Genomic_DNA"/>
</dbReference>
<dbReference type="PANTHER" id="PTHR45615:SF40">
    <property type="entry name" value="MYOSIN HEAVY CHAIN, NON-MUSCLE"/>
    <property type="match status" value="1"/>
</dbReference>
<protein>
    <recommendedName>
        <fullName evidence="7">PHD-type domain-containing protein</fullName>
    </recommendedName>
</protein>
<keyword evidence="9" id="KW-1185">Reference proteome</keyword>
<gene>
    <name evidence="8" type="ORF">TWF718_004938</name>
</gene>
<dbReference type="GO" id="GO:0005737">
    <property type="term" value="C:cytoplasm"/>
    <property type="evidence" value="ECO:0007669"/>
    <property type="project" value="TreeGrafter"/>
</dbReference>
<dbReference type="SMART" id="SM00249">
    <property type="entry name" value="PHD"/>
    <property type="match status" value="1"/>
</dbReference>
<keyword evidence="5" id="KW-0175">Coiled coil</keyword>
<feature type="region of interest" description="Disordered" evidence="6">
    <location>
        <begin position="378"/>
        <end position="402"/>
    </location>
</feature>
<dbReference type="GO" id="GO:0032982">
    <property type="term" value="C:myosin filament"/>
    <property type="evidence" value="ECO:0007669"/>
    <property type="project" value="TreeGrafter"/>
</dbReference>
<dbReference type="InterPro" id="IPR011011">
    <property type="entry name" value="Znf_FYVE_PHD"/>
</dbReference>
<feature type="compositionally biased region" description="Polar residues" evidence="6">
    <location>
        <begin position="310"/>
        <end position="328"/>
    </location>
</feature>
<feature type="compositionally biased region" description="Polar residues" evidence="6">
    <location>
        <begin position="127"/>
        <end position="137"/>
    </location>
</feature>
<feature type="compositionally biased region" description="Basic residues" evidence="6">
    <location>
        <begin position="529"/>
        <end position="541"/>
    </location>
</feature>
<dbReference type="InterPro" id="IPR019787">
    <property type="entry name" value="Znf_PHD-finger"/>
</dbReference>
<feature type="compositionally biased region" description="Pro residues" evidence="6">
    <location>
        <begin position="491"/>
        <end position="500"/>
    </location>
</feature>
<sequence length="1684" mass="185373">MASPILISGRNTPQPQTTRVRDGSNIHNAIVIDDNDDADVQPSNNRTVLQAALINKPDVVILDLTGGSATPPPSRPLENIPELPCSEVPVESSRQQEDTLSQGPQAQTQQTGRSASATTDGGLPDTAVNSMITSSQDKTPHPSQERNSASADRPSPQRHGSRSRTKGRNGPLRLGGVRRSVGNTQLWDDDDEDIVAVGRRSNPATDAEAESFCKTGRLVQCPGQDKNSPHQTTYSEQKVDEVLKYRCFPGCGYIVSVADYKKMVYENLMRGAFQRGVEAISSGDLVEKEVVPVESSDNGGDAMEADGPSPANQSVQDHQNGALNNTNSPPEPLELLDMEVPTAETVVENNDPGDSLPIAVVPTDIDIPVVESSTIISEFVPPQPPQPPVDISAAKEVSESSQDIVEEIRAEDVSGLSGLPAEHGTAPEPPVELPARSPTPAEPQQPIQTHPISSTPLPPIEETTHQTDEPPAEPPLSKDSTETENIEAPQLPNPPQPPSETMPGLEENAARAVSPATSTTLTNLPRPKAPSKSKTSRRVAKSSKLQTTPAPVEDVRTAPKTRSSVSRDVCVACRRENSGLSADHPVKCQMCKRAWHRSCNAGLENMGYKVTSWTCRSCSRSRKSTTRSETPSVLPAAPSAKKTSRRSSGSSTKRPSGGLYGLGPKKSTKNTIRRVSSNSPSITLATPENVGVRKVVDLVPAAMRNAEPITSRKRIRSLSPQRGVGTLRSKDYMASPRIVRTRVSLSCQNNDKPPSPTKGNPVEEQGGEPVQTTETTRERHASLSVGPGLEQDTTLVTDLEPPSKRQRLESPCVVPNEDNVTKEPIVIEELAVVEESTAIGEPMALDGPQFDAGERVLEGYAAEVVAVTESTEAENGTGKEQNGDLAEPVDGSKEAPALAQTAPTSPRIGKFKPMQTKTLRKFCDMIVNSGTSLEPPRREEPETPTIPEQPQAPPEEDIFFAMESPQAQDPLSIAMTANQEAHLTTDMPCDLRMFEGTGTLSPVIDPGDINLDAEFETLSENREVMRNDEVEEAGERYNTQVEEPEPSREECSPLEKEVSNEAVLTDNVLQPITEQQQLGEKLKVANEECKRHKEAAKEAQEECEKLKRRVEALEKQIGDPPGDTGRIIELKEQLASIKARYEDAEAELNISRARGTEFERLHKRCEVLQNRLNDSRKDYRQLVKETEGQAGKLEAAINERNDIDRRMRGLKFCFDQVSEGFKDATTELRKSKENCKNLEQSIRQLEIQATRVQLPGLANIGTGGIHAGTSKQIEDLENLNAELRTRLDNMSTQSVYSAISSKRLRAQIGEIEKHREALVIENAKLKLSNDSLEKNLGNRATQDIYSKEQWKDLWKQLNDKDTKIKDLKEENKKLEEAKTKLEEENKKLEDAKTGLEAAKTGLEGTMAQNETELENLKSSNLTHELMKDHYEEEIRTLKTKAEAEKANLENQISVLEGANEQQLSDSTLAQSGLRTRVEEQASKIKDLEGELERRKEAENSLRERLEAAERRFKELEASAPRPQAPEEPEEEFPFNVSHPMLPGISTLFDAAGDLPEGYQIKTTQPRKERYEAWYNRNPKDLHLHRSCNRGLPAINGTVKVFELDGSECNTEDDEIDLRGRTRKRGQMTFDEFRGVNDDEVTPVSVEKCGKVVFRKIEKSRRTGGPSRHAVIYKTGRNVPGELRN</sequence>
<dbReference type="GO" id="GO:0000146">
    <property type="term" value="F:microfilament motor activity"/>
    <property type="evidence" value="ECO:0007669"/>
    <property type="project" value="TreeGrafter"/>
</dbReference>
<keyword evidence="1" id="KW-0479">Metal-binding</keyword>
<dbReference type="PROSITE" id="PS50016">
    <property type="entry name" value="ZF_PHD_2"/>
    <property type="match status" value="1"/>
</dbReference>
<feature type="region of interest" description="Disordered" evidence="6">
    <location>
        <begin position="416"/>
        <end position="563"/>
    </location>
</feature>
<feature type="region of interest" description="Disordered" evidence="6">
    <location>
        <begin position="929"/>
        <end position="953"/>
    </location>
</feature>
<feature type="compositionally biased region" description="Polar residues" evidence="6">
    <location>
        <begin position="445"/>
        <end position="455"/>
    </location>
</feature>
<evidence type="ECO:0000256" key="4">
    <source>
        <dbReference type="PROSITE-ProRule" id="PRU00146"/>
    </source>
</evidence>
<keyword evidence="3" id="KW-0862">Zinc</keyword>
<feature type="compositionally biased region" description="Polar residues" evidence="6">
    <location>
        <begin position="9"/>
        <end position="18"/>
    </location>
</feature>
<evidence type="ECO:0000256" key="2">
    <source>
        <dbReference type="ARBA" id="ARBA00022771"/>
    </source>
</evidence>
<evidence type="ECO:0000313" key="9">
    <source>
        <dbReference type="Proteomes" id="UP001313282"/>
    </source>
</evidence>
<dbReference type="CDD" id="cd15489">
    <property type="entry name" value="PHD_SF"/>
    <property type="match status" value="1"/>
</dbReference>
<dbReference type="Proteomes" id="UP001313282">
    <property type="component" value="Unassembled WGS sequence"/>
</dbReference>
<dbReference type="GO" id="GO:0051015">
    <property type="term" value="F:actin filament binding"/>
    <property type="evidence" value="ECO:0007669"/>
    <property type="project" value="TreeGrafter"/>
</dbReference>
<dbReference type="InterPro" id="IPR001965">
    <property type="entry name" value="Znf_PHD"/>
</dbReference>
<accession>A0AAN8N6P2</accession>
<feature type="compositionally biased region" description="Polar residues" evidence="6">
    <location>
        <begin position="98"/>
        <end position="119"/>
    </location>
</feature>
<feature type="region of interest" description="Disordered" evidence="6">
    <location>
        <begin position="869"/>
        <end position="891"/>
    </location>
</feature>
<dbReference type="GO" id="GO:0008270">
    <property type="term" value="F:zinc ion binding"/>
    <property type="evidence" value="ECO:0007669"/>
    <property type="project" value="UniProtKB-KW"/>
</dbReference>
<feature type="domain" description="PHD-type" evidence="7">
    <location>
        <begin position="567"/>
        <end position="621"/>
    </location>
</feature>
<feature type="region of interest" description="Disordered" evidence="6">
    <location>
        <begin position="87"/>
        <end position="184"/>
    </location>
</feature>
<dbReference type="PANTHER" id="PTHR45615">
    <property type="entry name" value="MYOSIN HEAVY CHAIN, NON-MUSCLE"/>
    <property type="match status" value="1"/>
</dbReference>
<dbReference type="SUPFAM" id="SSF57903">
    <property type="entry name" value="FYVE/PHD zinc finger"/>
    <property type="match status" value="1"/>
</dbReference>
<evidence type="ECO:0000256" key="1">
    <source>
        <dbReference type="ARBA" id="ARBA00022723"/>
    </source>
</evidence>
<dbReference type="GO" id="GO:0016460">
    <property type="term" value="C:myosin II complex"/>
    <property type="evidence" value="ECO:0007669"/>
    <property type="project" value="TreeGrafter"/>
</dbReference>
<proteinExistence type="predicted"/>
<reference evidence="8 9" key="1">
    <citation type="submission" date="2019-10" db="EMBL/GenBank/DDBJ databases">
        <authorList>
            <person name="Palmer J.M."/>
        </authorList>
    </citation>
    <scope>NUCLEOTIDE SEQUENCE [LARGE SCALE GENOMIC DNA]</scope>
    <source>
        <strain evidence="8 9">TWF718</strain>
    </source>
</reference>
<feature type="coiled-coil region" evidence="5">
    <location>
        <begin position="1427"/>
        <end position="1518"/>
    </location>
</feature>
<dbReference type="InterPro" id="IPR013083">
    <property type="entry name" value="Znf_RING/FYVE/PHD"/>
</dbReference>
<feature type="region of interest" description="Disordered" evidence="6">
    <location>
        <begin position="742"/>
        <end position="810"/>
    </location>
</feature>
<dbReference type="Gene3D" id="3.30.40.10">
    <property type="entry name" value="Zinc/RING finger domain, C3HC4 (zinc finger)"/>
    <property type="match status" value="1"/>
</dbReference>
<feature type="compositionally biased region" description="Polar residues" evidence="6">
    <location>
        <begin position="743"/>
        <end position="752"/>
    </location>
</feature>
<feature type="coiled-coil region" evidence="5">
    <location>
        <begin position="1221"/>
        <end position="1401"/>
    </location>
</feature>
<evidence type="ECO:0000256" key="3">
    <source>
        <dbReference type="ARBA" id="ARBA00022833"/>
    </source>
</evidence>
<feature type="compositionally biased region" description="Polar residues" evidence="6">
    <location>
        <begin position="673"/>
        <end position="684"/>
    </location>
</feature>
<feature type="region of interest" description="Disordered" evidence="6">
    <location>
        <begin position="293"/>
        <end position="330"/>
    </location>
</feature>